<feature type="transmembrane region" description="Helical" evidence="6">
    <location>
        <begin position="23"/>
        <end position="45"/>
    </location>
</feature>
<feature type="transmembrane region" description="Helical" evidence="6">
    <location>
        <begin position="290"/>
        <end position="308"/>
    </location>
</feature>
<feature type="transmembrane region" description="Helical" evidence="6">
    <location>
        <begin position="93"/>
        <end position="117"/>
    </location>
</feature>
<reference evidence="8 9" key="1">
    <citation type="submission" date="2020-08" db="EMBL/GenBank/DDBJ databases">
        <title>Genomic Encyclopedia of Type Strains, Phase III (KMG-III): the genomes of soil and plant-associated and newly described type strains.</title>
        <authorList>
            <person name="Whitman W."/>
        </authorList>
    </citation>
    <scope>NUCLEOTIDE SEQUENCE [LARGE SCALE GENOMIC DNA]</scope>
    <source>
        <strain evidence="8 9">CECT 8897</strain>
    </source>
</reference>
<feature type="transmembrane region" description="Helical" evidence="6">
    <location>
        <begin position="65"/>
        <end position="86"/>
    </location>
</feature>
<dbReference type="CDD" id="cd17324">
    <property type="entry name" value="MFS_NepI_like"/>
    <property type="match status" value="1"/>
</dbReference>
<dbReference type="EMBL" id="JACHXD010000004">
    <property type="protein sequence ID" value="MBB3118648.1"/>
    <property type="molecule type" value="Genomic_DNA"/>
</dbReference>
<feature type="transmembrane region" description="Helical" evidence="6">
    <location>
        <begin position="227"/>
        <end position="246"/>
    </location>
</feature>
<evidence type="ECO:0000259" key="7">
    <source>
        <dbReference type="PROSITE" id="PS50850"/>
    </source>
</evidence>
<keyword evidence="5 6" id="KW-0472">Membrane</keyword>
<keyword evidence="3 6" id="KW-0812">Transmembrane</keyword>
<dbReference type="PANTHER" id="PTHR43124">
    <property type="entry name" value="PURINE EFFLUX PUMP PBUE"/>
    <property type="match status" value="1"/>
</dbReference>
<evidence type="ECO:0000313" key="9">
    <source>
        <dbReference type="Proteomes" id="UP000541535"/>
    </source>
</evidence>
<dbReference type="InterPro" id="IPR036259">
    <property type="entry name" value="MFS_trans_sf"/>
</dbReference>
<keyword evidence="9" id="KW-1185">Reference proteome</keyword>
<dbReference type="InterPro" id="IPR050189">
    <property type="entry name" value="MFS_Efflux_Transporters"/>
</dbReference>
<feature type="transmembrane region" description="Helical" evidence="6">
    <location>
        <begin position="261"/>
        <end position="283"/>
    </location>
</feature>
<evidence type="ECO:0000256" key="4">
    <source>
        <dbReference type="ARBA" id="ARBA00022989"/>
    </source>
</evidence>
<feature type="transmembrane region" description="Helical" evidence="6">
    <location>
        <begin position="123"/>
        <end position="143"/>
    </location>
</feature>
<dbReference type="SUPFAM" id="SSF103473">
    <property type="entry name" value="MFS general substrate transporter"/>
    <property type="match status" value="1"/>
</dbReference>
<feature type="transmembrane region" description="Helical" evidence="6">
    <location>
        <begin position="349"/>
        <end position="370"/>
    </location>
</feature>
<feature type="transmembrane region" description="Helical" evidence="6">
    <location>
        <begin position="314"/>
        <end position="337"/>
    </location>
</feature>
<name>A0A7W5B8T5_9BURK</name>
<dbReference type="InterPro" id="IPR011701">
    <property type="entry name" value="MFS"/>
</dbReference>
<dbReference type="Pfam" id="PF07690">
    <property type="entry name" value="MFS_1"/>
    <property type="match status" value="1"/>
</dbReference>
<evidence type="ECO:0000256" key="3">
    <source>
        <dbReference type="ARBA" id="ARBA00022692"/>
    </source>
</evidence>
<keyword evidence="4 6" id="KW-1133">Transmembrane helix</keyword>
<evidence type="ECO:0000256" key="1">
    <source>
        <dbReference type="ARBA" id="ARBA00004651"/>
    </source>
</evidence>
<evidence type="ECO:0000313" key="8">
    <source>
        <dbReference type="EMBL" id="MBB3118648.1"/>
    </source>
</evidence>
<dbReference type="GO" id="GO:0022857">
    <property type="term" value="F:transmembrane transporter activity"/>
    <property type="evidence" value="ECO:0007669"/>
    <property type="project" value="InterPro"/>
</dbReference>
<proteinExistence type="predicted"/>
<protein>
    <submittedName>
        <fullName evidence="8">Putative MFS family arabinose efflux permease</fullName>
    </submittedName>
</protein>
<dbReference type="Proteomes" id="UP000541535">
    <property type="component" value="Unassembled WGS sequence"/>
</dbReference>
<feature type="domain" description="Major facilitator superfamily (MFS) profile" evidence="7">
    <location>
        <begin position="28"/>
        <end position="402"/>
    </location>
</feature>
<sequence>MQSTSSAPAADFSAASPAPKPSLATWLAVLSVGVGAFALVTTEFLPVGLLPQIAAELRVSEGQAGLLVTMPGYIAALSALAVTIGVGKADRRIVLLALLSLLFVSNLAVALAPNFAWVLAGRALLGVAVGGFWAVGLAVGPRLVSLQYATRANSLIFAGVSLGTVAGVPAGALLGDIMGWRVAFGAAAGVAVVVLLTQLLLLPKLPVNRGVALRDLPQLLHIPKARIGLIATLLIFVAQFAAYTYISPFLEQVTHMNAKTISALLLAYGVTGFFGNILGGWIAEKSVRGALTGTALVMGLATAGLPLLGADPLAATVLVSIWGLAFGAMPISVQSWMMKSAPDAMDSGGALFVATAQVALASGAAVGGVAVDHFGLFSAMFLGGSFAAATVFVMLKFGSPRRFPSRLHVVH</sequence>
<accession>A0A7W5B8T5</accession>
<dbReference type="PROSITE" id="PS50850">
    <property type="entry name" value="MFS"/>
    <property type="match status" value="1"/>
</dbReference>
<dbReference type="Gene3D" id="1.20.1250.20">
    <property type="entry name" value="MFS general substrate transporter like domains"/>
    <property type="match status" value="1"/>
</dbReference>
<evidence type="ECO:0000256" key="6">
    <source>
        <dbReference type="SAM" id="Phobius"/>
    </source>
</evidence>
<dbReference type="InterPro" id="IPR020846">
    <property type="entry name" value="MFS_dom"/>
</dbReference>
<dbReference type="GO" id="GO:0005886">
    <property type="term" value="C:plasma membrane"/>
    <property type="evidence" value="ECO:0007669"/>
    <property type="project" value="UniProtKB-SubCell"/>
</dbReference>
<feature type="transmembrane region" description="Helical" evidence="6">
    <location>
        <begin position="376"/>
        <end position="397"/>
    </location>
</feature>
<feature type="transmembrane region" description="Helical" evidence="6">
    <location>
        <begin position="180"/>
        <end position="202"/>
    </location>
</feature>
<organism evidence="8 9">
    <name type="scientific">Pseudoduganella violacea</name>
    <dbReference type="NCBI Taxonomy" id="1715466"/>
    <lineage>
        <taxon>Bacteria</taxon>
        <taxon>Pseudomonadati</taxon>
        <taxon>Pseudomonadota</taxon>
        <taxon>Betaproteobacteria</taxon>
        <taxon>Burkholderiales</taxon>
        <taxon>Oxalobacteraceae</taxon>
        <taxon>Telluria group</taxon>
        <taxon>Pseudoduganella</taxon>
    </lineage>
</organism>
<dbReference type="AlphaFoldDB" id="A0A7W5B8T5"/>
<dbReference type="RefSeq" id="WP_183440569.1">
    <property type="nucleotide sequence ID" value="NZ_JACHXD010000004.1"/>
</dbReference>
<evidence type="ECO:0000256" key="2">
    <source>
        <dbReference type="ARBA" id="ARBA00022475"/>
    </source>
</evidence>
<comment type="subcellular location">
    <subcellularLocation>
        <location evidence="1">Cell membrane</location>
        <topology evidence="1">Multi-pass membrane protein</topology>
    </subcellularLocation>
</comment>
<evidence type="ECO:0000256" key="5">
    <source>
        <dbReference type="ARBA" id="ARBA00023136"/>
    </source>
</evidence>
<dbReference type="PANTHER" id="PTHR43124:SF3">
    <property type="entry name" value="CHLORAMPHENICOL EFFLUX PUMP RV0191"/>
    <property type="match status" value="1"/>
</dbReference>
<feature type="transmembrane region" description="Helical" evidence="6">
    <location>
        <begin position="155"/>
        <end position="174"/>
    </location>
</feature>
<comment type="caution">
    <text evidence="8">The sequence shown here is derived from an EMBL/GenBank/DDBJ whole genome shotgun (WGS) entry which is preliminary data.</text>
</comment>
<gene>
    <name evidence="8" type="ORF">FHS03_001693</name>
</gene>
<keyword evidence="2" id="KW-1003">Cell membrane</keyword>